<evidence type="ECO:0000256" key="7">
    <source>
        <dbReference type="PROSITE-ProRule" id="PRU00168"/>
    </source>
</evidence>
<dbReference type="InterPro" id="IPR001895">
    <property type="entry name" value="RASGEF_cat_dom"/>
</dbReference>
<evidence type="ECO:0000256" key="8">
    <source>
        <dbReference type="SAM" id="MobiDB-lite"/>
    </source>
</evidence>
<dbReference type="FunFam" id="1.10.840.10:FF:000003">
    <property type="entry name" value="Ras guanyl-releasing protein 3 isoform 1"/>
    <property type="match status" value="1"/>
</dbReference>
<keyword evidence="3" id="KW-0479">Metal-binding</keyword>
<proteinExistence type="inferred from homology"/>
<keyword evidence="13" id="KW-1185">Reference proteome</keyword>
<accession>A0A401RI06</accession>
<evidence type="ECO:0008006" key="14">
    <source>
        <dbReference type="Google" id="ProtNLM"/>
    </source>
</evidence>
<feature type="domain" description="EF-hand" evidence="11">
    <location>
        <begin position="499"/>
        <end position="534"/>
    </location>
</feature>
<feature type="domain" description="N-terminal Ras-GEF" evidence="10">
    <location>
        <begin position="82"/>
        <end position="205"/>
    </location>
</feature>
<evidence type="ECO:0000259" key="10">
    <source>
        <dbReference type="PROSITE" id="PS50212"/>
    </source>
</evidence>
<dbReference type="CDD" id="cd06224">
    <property type="entry name" value="REM"/>
    <property type="match status" value="1"/>
</dbReference>
<dbReference type="Proteomes" id="UP000287033">
    <property type="component" value="Unassembled WGS sequence"/>
</dbReference>
<dbReference type="PANTHER" id="PTHR23113">
    <property type="entry name" value="GUANINE NUCLEOTIDE EXCHANGE FACTOR"/>
    <property type="match status" value="1"/>
</dbReference>
<dbReference type="EMBL" id="BEZZ01002792">
    <property type="protein sequence ID" value="GCC17789.1"/>
    <property type="molecule type" value="Genomic_DNA"/>
</dbReference>
<dbReference type="Gene3D" id="1.10.238.10">
    <property type="entry name" value="EF-hand"/>
    <property type="match status" value="1"/>
</dbReference>
<feature type="region of interest" description="Disordered" evidence="8">
    <location>
        <begin position="33"/>
        <end position="61"/>
    </location>
</feature>
<dbReference type="Pfam" id="PF00617">
    <property type="entry name" value="RasGEF"/>
    <property type="match status" value="1"/>
</dbReference>
<keyword evidence="4" id="KW-0863">Zinc-finger</keyword>
<dbReference type="GO" id="GO:0007265">
    <property type="term" value="P:Ras protein signal transduction"/>
    <property type="evidence" value="ECO:0007669"/>
    <property type="project" value="TreeGrafter"/>
</dbReference>
<dbReference type="GO" id="GO:0005085">
    <property type="term" value="F:guanyl-nucleotide exchange factor activity"/>
    <property type="evidence" value="ECO:0007669"/>
    <property type="project" value="UniProtKB-KW"/>
</dbReference>
<dbReference type="AlphaFoldDB" id="A0A401RI06"/>
<evidence type="ECO:0000256" key="6">
    <source>
        <dbReference type="ARBA" id="ARBA00022837"/>
    </source>
</evidence>
<dbReference type="GO" id="GO:0005509">
    <property type="term" value="F:calcium ion binding"/>
    <property type="evidence" value="ECO:0007669"/>
    <property type="project" value="InterPro"/>
</dbReference>
<dbReference type="SUPFAM" id="SSF48366">
    <property type="entry name" value="Ras GEF"/>
    <property type="match status" value="1"/>
</dbReference>
<evidence type="ECO:0000313" key="13">
    <source>
        <dbReference type="Proteomes" id="UP000287033"/>
    </source>
</evidence>
<dbReference type="PROSITE" id="PS50009">
    <property type="entry name" value="RASGEF_CAT"/>
    <property type="match status" value="1"/>
</dbReference>
<evidence type="ECO:0000256" key="3">
    <source>
        <dbReference type="ARBA" id="ARBA00022723"/>
    </source>
</evidence>
<name>A0A401RI06_CHIPU</name>
<dbReference type="STRING" id="137246.A0A401RI06"/>
<dbReference type="InterPro" id="IPR036964">
    <property type="entry name" value="RASGEF_cat_dom_sf"/>
</dbReference>
<organism evidence="12 13">
    <name type="scientific">Chiloscyllium punctatum</name>
    <name type="common">Brownbanded bambooshark</name>
    <name type="synonym">Hemiscyllium punctatum</name>
    <dbReference type="NCBI Taxonomy" id="137246"/>
    <lineage>
        <taxon>Eukaryota</taxon>
        <taxon>Metazoa</taxon>
        <taxon>Chordata</taxon>
        <taxon>Craniata</taxon>
        <taxon>Vertebrata</taxon>
        <taxon>Chondrichthyes</taxon>
        <taxon>Elasmobranchii</taxon>
        <taxon>Galeomorphii</taxon>
        <taxon>Galeoidea</taxon>
        <taxon>Orectolobiformes</taxon>
        <taxon>Hemiscylliidae</taxon>
        <taxon>Chiloscyllium</taxon>
    </lineage>
</organism>
<keyword evidence="2 7" id="KW-0344">Guanine-nucleotide releasing factor</keyword>
<comment type="similarity">
    <text evidence="1">Belongs to the RASGRP family.</text>
</comment>
<feature type="non-terminal residue" evidence="12">
    <location>
        <position position="1"/>
    </location>
</feature>
<dbReference type="PROSITE" id="PS50222">
    <property type="entry name" value="EF_HAND_2"/>
    <property type="match status" value="1"/>
</dbReference>
<dbReference type="InterPro" id="IPR023578">
    <property type="entry name" value="Ras_GEF_dom_sf"/>
</dbReference>
<feature type="domain" description="Ras-GEF" evidence="9">
    <location>
        <begin position="234"/>
        <end position="465"/>
    </location>
</feature>
<dbReference type="SMART" id="SM00229">
    <property type="entry name" value="RasGEFN"/>
    <property type="match status" value="1"/>
</dbReference>
<dbReference type="GO" id="GO:0008270">
    <property type="term" value="F:zinc ion binding"/>
    <property type="evidence" value="ECO:0007669"/>
    <property type="project" value="UniProtKB-KW"/>
</dbReference>
<protein>
    <recommendedName>
        <fullName evidence="14">EF-hand domain-containing protein</fullName>
    </recommendedName>
</protein>
<reference evidence="12 13" key="1">
    <citation type="journal article" date="2018" name="Nat. Ecol. Evol.">
        <title>Shark genomes provide insights into elasmobranch evolution and the origin of vertebrates.</title>
        <authorList>
            <person name="Hara Y"/>
            <person name="Yamaguchi K"/>
            <person name="Onimaru K"/>
            <person name="Kadota M"/>
            <person name="Koyanagi M"/>
            <person name="Keeley SD"/>
            <person name="Tatsumi K"/>
            <person name="Tanaka K"/>
            <person name="Motone F"/>
            <person name="Kageyama Y"/>
            <person name="Nozu R"/>
            <person name="Adachi N"/>
            <person name="Nishimura O"/>
            <person name="Nakagawa R"/>
            <person name="Tanegashima C"/>
            <person name="Kiyatake I"/>
            <person name="Matsumoto R"/>
            <person name="Murakumo K"/>
            <person name="Nishida K"/>
            <person name="Terakita A"/>
            <person name="Kuratani S"/>
            <person name="Sato K"/>
            <person name="Hyodo S Kuraku.S."/>
        </authorList>
    </citation>
    <scope>NUCLEOTIDE SEQUENCE [LARGE SCALE GENOMIC DNA]</scope>
</reference>
<dbReference type="PROSITE" id="PS00018">
    <property type="entry name" value="EF_HAND_1"/>
    <property type="match status" value="1"/>
</dbReference>
<evidence type="ECO:0000259" key="11">
    <source>
        <dbReference type="PROSITE" id="PS50222"/>
    </source>
</evidence>
<evidence type="ECO:0000313" key="12">
    <source>
        <dbReference type="EMBL" id="GCC17789.1"/>
    </source>
</evidence>
<comment type="caution">
    <text evidence="12">The sequence shown here is derived from an EMBL/GenBank/DDBJ whole genome shotgun (WGS) entry which is preliminary data.</text>
</comment>
<sequence>ITAQLQTERLTQVRDFPPGGQWREYRAGRCERDRKAGRTVSRKSRHEYQSSQGSKAIQRQCRRRMTCPSPAEISKAKAIMSMPQLSKALSLDELILKCVQSFDTEGCLRCSGETVNVTLMMHSWIIPSSEFAQKLLLLYRDAGGEKRDQIRVKICHFVRYWIARYPIVFTVDSKLEDVMSQFWQLARNEGEESHCQLIDTSNIHMHEWTWKYTQHAISSNNKKRKVSLLFDHLEPTELAEHLSYLEFKSFCQLTYLDYRSYMVSGCVRENPALEHSVSLVNGISQWVQLMILNRPTAAQRAEVFTKFIHVAQKLRLLQNFNTLMAVIGGLCHSAISRLKETSSYLSQDVTKTLNEMTELLSSCSNYSNYRRVFSECTGFKIPILGVHLKDLVSLNEALPDYIEDKKINLNKLQQLYSRILELIQIQGSTPPFEANKDLVHLLTLSLDLYYTEDEIYELSYAKEPKTHRTVSVPPCKPPVVVDWASGVAPKLDAVTVSKHVQQMVDSVFKNYDHDQDGYISQVEFEKIAVSFPFSFFVLDKER</sequence>
<evidence type="ECO:0000256" key="2">
    <source>
        <dbReference type="ARBA" id="ARBA00022658"/>
    </source>
</evidence>
<dbReference type="CDD" id="cd00155">
    <property type="entry name" value="RasGEF"/>
    <property type="match status" value="1"/>
</dbReference>
<dbReference type="InterPro" id="IPR008937">
    <property type="entry name" value="Ras-like_GEF"/>
</dbReference>
<dbReference type="PROSITE" id="PS50212">
    <property type="entry name" value="RASGEF_NTER"/>
    <property type="match status" value="1"/>
</dbReference>
<evidence type="ECO:0000256" key="4">
    <source>
        <dbReference type="ARBA" id="ARBA00022771"/>
    </source>
</evidence>
<dbReference type="InterPro" id="IPR011992">
    <property type="entry name" value="EF-hand-dom_pair"/>
</dbReference>
<dbReference type="InterPro" id="IPR002048">
    <property type="entry name" value="EF_hand_dom"/>
</dbReference>
<keyword evidence="6" id="KW-0106">Calcium</keyword>
<dbReference type="GO" id="GO:0005886">
    <property type="term" value="C:plasma membrane"/>
    <property type="evidence" value="ECO:0007669"/>
    <property type="project" value="TreeGrafter"/>
</dbReference>
<dbReference type="PANTHER" id="PTHR23113:SF157">
    <property type="entry name" value="RAS GUANYL-RELEASING PROTEIN 4"/>
    <property type="match status" value="1"/>
</dbReference>
<dbReference type="SUPFAM" id="SSF47473">
    <property type="entry name" value="EF-hand"/>
    <property type="match status" value="1"/>
</dbReference>
<keyword evidence="5" id="KW-0862">Zinc</keyword>
<dbReference type="Gene3D" id="1.10.840.10">
    <property type="entry name" value="Ras guanine-nucleotide exchange factors catalytic domain"/>
    <property type="match status" value="1"/>
</dbReference>
<evidence type="ECO:0000256" key="5">
    <source>
        <dbReference type="ARBA" id="ARBA00022833"/>
    </source>
</evidence>
<evidence type="ECO:0000256" key="1">
    <source>
        <dbReference type="ARBA" id="ARBA00009566"/>
    </source>
</evidence>
<dbReference type="OMA" id="HSCKPPF"/>
<dbReference type="InterPro" id="IPR000651">
    <property type="entry name" value="Ras-like_Gua-exchang_fac_N"/>
</dbReference>
<dbReference type="OrthoDB" id="74314at2759"/>
<dbReference type="Gene3D" id="1.20.870.10">
    <property type="entry name" value="Son of sevenless (SoS) protein Chain: S domain 1"/>
    <property type="match status" value="1"/>
</dbReference>
<dbReference type="InterPro" id="IPR018247">
    <property type="entry name" value="EF_Hand_1_Ca_BS"/>
</dbReference>
<dbReference type="SMART" id="SM00147">
    <property type="entry name" value="RasGEF"/>
    <property type="match status" value="1"/>
</dbReference>
<evidence type="ECO:0000259" key="9">
    <source>
        <dbReference type="PROSITE" id="PS50009"/>
    </source>
</evidence>
<gene>
    <name evidence="12" type="ORF">chiPu_0020658</name>
</gene>